<name>A0ABX8WBH9_9LACO</name>
<proteinExistence type="predicted"/>
<dbReference type="RefSeq" id="WP_220220933.1">
    <property type="nucleotide sequence ID" value="NZ_CP048268.1"/>
</dbReference>
<dbReference type="EMBL" id="CP048268">
    <property type="protein sequence ID" value="QYN52516.1"/>
    <property type="molecule type" value="Genomic_DNA"/>
</dbReference>
<keyword evidence="2" id="KW-1185">Reference proteome</keyword>
<accession>A0ABX8WBH9</accession>
<sequence>MRLIDLLQLTNDLNDQINIFLTVHQQIKPLAKLKISSSACLLYPGQKPMTKAKMTKLVKNLHGRNIPLYIIDQQERINVYGIQIVPENNLIKLT</sequence>
<protein>
    <submittedName>
        <fullName evidence="1">Uncharacterized protein</fullName>
    </submittedName>
</protein>
<organism evidence="1 2">
    <name type="scientific">Lactobacillus panisapium</name>
    <dbReference type="NCBI Taxonomy" id="2012495"/>
    <lineage>
        <taxon>Bacteria</taxon>
        <taxon>Bacillati</taxon>
        <taxon>Bacillota</taxon>
        <taxon>Bacilli</taxon>
        <taxon>Lactobacillales</taxon>
        <taxon>Lactobacillaceae</taxon>
        <taxon>Lactobacillus</taxon>
    </lineage>
</organism>
<gene>
    <name evidence="1" type="ORF">GYM71_03480</name>
</gene>
<reference evidence="1 2" key="1">
    <citation type="submission" date="2020-01" db="EMBL/GenBank/DDBJ databases">
        <title>Vast differences in strain-level diversity in the gut microbiota of two closely related honey bee species.</title>
        <authorList>
            <person name="Ellegaard K.M."/>
            <person name="Suenami S."/>
            <person name="Miyazaki R."/>
            <person name="Engel P."/>
        </authorList>
    </citation>
    <scope>NUCLEOTIDE SEQUENCE [LARGE SCALE GENOMIC DNA]</scope>
    <source>
        <strain evidence="1 2">ESL0416</strain>
    </source>
</reference>
<dbReference type="Proteomes" id="UP000826550">
    <property type="component" value="Chromosome"/>
</dbReference>
<evidence type="ECO:0000313" key="2">
    <source>
        <dbReference type="Proteomes" id="UP000826550"/>
    </source>
</evidence>
<evidence type="ECO:0000313" key="1">
    <source>
        <dbReference type="EMBL" id="QYN52516.1"/>
    </source>
</evidence>